<feature type="region of interest" description="Disordered" evidence="5">
    <location>
        <begin position="116"/>
        <end position="140"/>
    </location>
</feature>
<dbReference type="AlphaFoldDB" id="A0ABD3PQJ0"/>
<evidence type="ECO:0000256" key="3">
    <source>
        <dbReference type="ARBA" id="ARBA00023004"/>
    </source>
</evidence>
<dbReference type="InterPro" id="IPR036922">
    <property type="entry name" value="Rieske_2Fe-2S_sf"/>
</dbReference>
<comment type="caution">
    <text evidence="8">The sequence shown here is derived from an EMBL/GenBank/DDBJ whole genome shotgun (WGS) entry which is preliminary data.</text>
</comment>
<feature type="chain" id="PRO_5044892234" description="Rieske domain-containing protein" evidence="6">
    <location>
        <begin position="22"/>
        <end position="326"/>
    </location>
</feature>
<reference evidence="8 9" key="1">
    <citation type="submission" date="2024-10" db="EMBL/GenBank/DDBJ databases">
        <title>Updated reference genomes for cyclostephanoid diatoms.</title>
        <authorList>
            <person name="Roberts W.R."/>
            <person name="Alverson A.J."/>
        </authorList>
    </citation>
    <scope>NUCLEOTIDE SEQUENCE [LARGE SCALE GENOMIC DNA]</scope>
    <source>
        <strain evidence="8 9">AJA276-08</strain>
    </source>
</reference>
<protein>
    <recommendedName>
        <fullName evidence="7">Rieske domain-containing protein</fullName>
    </recommendedName>
</protein>
<evidence type="ECO:0000313" key="9">
    <source>
        <dbReference type="Proteomes" id="UP001530315"/>
    </source>
</evidence>
<feature type="signal peptide" evidence="6">
    <location>
        <begin position="1"/>
        <end position="21"/>
    </location>
</feature>
<dbReference type="GO" id="GO:0046872">
    <property type="term" value="F:metal ion binding"/>
    <property type="evidence" value="ECO:0007669"/>
    <property type="project" value="UniProtKB-KW"/>
</dbReference>
<evidence type="ECO:0000256" key="1">
    <source>
        <dbReference type="ARBA" id="ARBA00022714"/>
    </source>
</evidence>
<gene>
    <name evidence="8" type="ORF">ACHAW5_005588</name>
</gene>
<evidence type="ECO:0000256" key="5">
    <source>
        <dbReference type="SAM" id="MobiDB-lite"/>
    </source>
</evidence>
<keyword evidence="9" id="KW-1185">Reference proteome</keyword>
<organism evidence="8 9">
    <name type="scientific">Stephanodiscus triporus</name>
    <dbReference type="NCBI Taxonomy" id="2934178"/>
    <lineage>
        <taxon>Eukaryota</taxon>
        <taxon>Sar</taxon>
        <taxon>Stramenopiles</taxon>
        <taxon>Ochrophyta</taxon>
        <taxon>Bacillariophyta</taxon>
        <taxon>Coscinodiscophyceae</taxon>
        <taxon>Thalassiosirophycidae</taxon>
        <taxon>Stephanodiscales</taxon>
        <taxon>Stephanodiscaceae</taxon>
        <taxon>Stephanodiscus</taxon>
    </lineage>
</organism>
<keyword evidence="2" id="KW-0479">Metal-binding</keyword>
<dbReference type="SUPFAM" id="SSF50022">
    <property type="entry name" value="ISP domain"/>
    <property type="match status" value="1"/>
</dbReference>
<keyword evidence="3" id="KW-0408">Iron</keyword>
<dbReference type="Pfam" id="PF00355">
    <property type="entry name" value="Rieske"/>
    <property type="match status" value="1"/>
</dbReference>
<dbReference type="Gene3D" id="2.102.10.10">
    <property type="entry name" value="Rieske [2Fe-2S] iron-sulphur domain"/>
    <property type="match status" value="1"/>
</dbReference>
<name>A0ABD3PQJ0_9STRA</name>
<sequence>MKRSAWIVGTLLASFTFCCNSRPFVTSFIPISAGSGFSRRSDLSIKGRIAGHHQYDDICAGIRPPYSNTFNDRMSPKKRRACHMIKTRTPYNQNDEGDQPADKRGVFKRMREKISTTFSSSRKEGDSLIDERNPKEVGNKPTSLDAIRLRLAMAMSGLSNLGLFQFMKEEWVVACPKTRVGPGQITPCTVNGLDIVIFASRDGQRLDAFANACPHLGSPFDLATIERKPVMEDKRKKDDGTGDGCVDCIVCPVHRTAFEIQSGEVRGEWCPYPPILGGIMGFMKPKSSLVKFAVRLRGKNVEVRIATSVKNVGEGDEQANGMQGIK</sequence>
<dbReference type="GO" id="GO:0051537">
    <property type="term" value="F:2 iron, 2 sulfur cluster binding"/>
    <property type="evidence" value="ECO:0007669"/>
    <property type="project" value="UniProtKB-KW"/>
</dbReference>
<evidence type="ECO:0000259" key="7">
    <source>
        <dbReference type="PROSITE" id="PS51296"/>
    </source>
</evidence>
<dbReference type="Proteomes" id="UP001530315">
    <property type="component" value="Unassembled WGS sequence"/>
</dbReference>
<feature type="domain" description="Rieske" evidence="7">
    <location>
        <begin position="172"/>
        <end position="303"/>
    </location>
</feature>
<proteinExistence type="predicted"/>
<keyword evidence="4" id="KW-0411">Iron-sulfur</keyword>
<evidence type="ECO:0000313" key="8">
    <source>
        <dbReference type="EMBL" id="KAL3789949.1"/>
    </source>
</evidence>
<feature type="compositionally biased region" description="Basic and acidic residues" evidence="5">
    <location>
        <begin position="121"/>
        <end position="138"/>
    </location>
</feature>
<evidence type="ECO:0000256" key="2">
    <source>
        <dbReference type="ARBA" id="ARBA00022723"/>
    </source>
</evidence>
<keyword evidence="1" id="KW-0001">2Fe-2S</keyword>
<dbReference type="InterPro" id="IPR017941">
    <property type="entry name" value="Rieske_2Fe-2S"/>
</dbReference>
<accession>A0ABD3PQJ0</accession>
<dbReference type="PROSITE" id="PS51296">
    <property type="entry name" value="RIESKE"/>
    <property type="match status" value="1"/>
</dbReference>
<evidence type="ECO:0000256" key="6">
    <source>
        <dbReference type="SAM" id="SignalP"/>
    </source>
</evidence>
<evidence type="ECO:0000256" key="4">
    <source>
        <dbReference type="ARBA" id="ARBA00023014"/>
    </source>
</evidence>
<keyword evidence="6" id="KW-0732">Signal</keyword>
<dbReference type="EMBL" id="JALLAZ020000663">
    <property type="protein sequence ID" value="KAL3789949.1"/>
    <property type="molecule type" value="Genomic_DNA"/>
</dbReference>